<keyword evidence="4 6" id="KW-1133">Transmembrane helix</keyword>
<feature type="transmembrane region" description="Helical" evidence="6">
    <location>
        <begin position="128"/>
        <end position="143"/>
    </location>
</feature>
<evidence type="ECO:0000256" key="6">
    <source>
        <dbReference type="SAM" id="Phobius"/>
    </source>
</evidence>
<keyword evidence="3 6" id="KW-0812">Transmembrane</keyword>
<evidence type="ECO:0000256" key="4">
    <source>
        <dbReference type="ARBA" id="ARBA00022989"/>
    </source>
</evidence>
<sequence>MSKQLRAGLILTLTALIWGAAFVAQSVGMNYVGPFTYLFSRSVIGGIVLLPIIKFMNKRENTASQPKDNKVLLIGGICCGIALFAGSILQQIGIKYTTVGKAGFITSLYMIIVPIISIFIGKKASKKVWISVAIAIIGMYFLCMNGEKEINSGDIFVLLCAFAFSIHILIIDYFSPKVNGVKLSCIQFWICAAIAFFPMMIFEKPEMSKIIAAWAPILYAGLLSSGVGYTLQIIAQKDIDPTIASLICSLESVFSVLFGWLILKEILSGKELLGCALVFIGVILTQIPEHKKQELIDKG</sequence>
<dbReference type="GO" id="GO:0005886">
    <property type="term" value="C:plasma membrane"/>
    <property type="evidence" value="ECO:0007669"/>
    <property type="project" value="UniProtKB-SubCell"/>
</dbReference>
<dbReference type="EMBL" id="VSSQ01010561">
    <property type="protein sequence ID" value="MPM44655.1"/>
    <property type="molecule type" value="Genomic_DNA"/>
</dbReference>
<comment type="caution">
    <text evidence="8">The sequence shown here is derived from an EMBL/GenBank/DDBJ whole genome shotgun (WGS) entry which is preliminary data.</text>
</comment>
<feature type="transmembrane region" description="Helical" evidence="6">
    <location>
        <begin position="36"/>
        <end position="57"/>
    </location>
</feature>
<feature type="domain" description="EamA" evidence="7">
    <location>
        <begin position="152"/>
        <end position="285"/>
    </location>
</feature>
<dbReference type="PANTHER" id="PTHR42920:SF5">
    <property type="entry name" value="EAMA DOMAIN-CONTAINING PROTEIN"/>
    <property type="match status" value="1"/>
</dbReference>
<evidence type="ECO:0000256" key="2">
    <source>
        <dbReference type="ARBA" id="ARBA00022475"/>
    </source>
</evidence>
<feature type="transmembrane region" description="Helical" evidence="6">
    <location>
        <begin position="69"/>
        <end position="90"/>
    </location>
</feature>
<dbReference type="Gene3D" id="1.10.3730.20">
    <property type="match status" value="1"/>
</dbReference>
<keyword evidence="2" id="KW-1003">Cell membrane</keyword>
<accession>A0A644ZUU2</accession>
<dbReference type="AlphaFoldDB" id="A0A644ZUU2"/>
<feature type="transmembrane region" description="Helical" evidence="6">
    <location>
        <begin position="102"/>
        <end position="121"/>
    </location>
</feature>
<feature type="transmembrane region" description="Helical" evidence="6">
    <location>
        <begin position="155"/>
        <end position="174"/>
    </location>
</feature>
<feature type="transmembrane region" description="Helical" evidence="6">
    <location>
        <begin position="243"/>
        <end position="263"/>
    </location>
</feature>
<comment type="subcellular location">
    <subcellularLocation>
        <location evidence="1">Cell membrane</location>
        <topology evidence="1">Multi-pass membrane protein</topology>
    </subcellularLocation>
</comment>
<feature type="transmembrane region" description="Helical" evidence="6">
    <location>
        <begin position="181"/>
        <end position="201"/>
    </location>
</feature>
<dbReference type="PANTHER" id="PTHR42920">
    <property type="entry name" value="OS03G0707200 PROTEIN-RELATED"/>
    <property type="match status" value="1"/>
</dbReference>
<name>A0A644ZUU2_9ZZZZ</name>
<gene>
    <name evidence="8" type="ORF">SDC9_91334</name>
</gene>
<dbReference type="InterPro" id="IPR037185">
    <property type="entry name" value="EmrE-like"/>
</dbReference>
<evidence type="ECO:0000256" key="1">
    <source>
        <dbReference type="ARBA" id="ARBA00004651"/>
    </source>
</evidence>
<dbReference type="InterPro" id="IPR051258">
    <property type="entry name" value="Diverse_Substrate_Transporter"/>
</dbReference>
<reference evidence="8" key="1">
    <citation type="submission" date="2019-08" db="EMBL/GenBank/DDBJ databases">
        <authorList>
            <person name="Kucharzyk K."/>
            <person name="Murdoch R.W."/>
            <person name="Higgins S."/>
            <person name="Loffler F."/>
        </authorList>
    </citation>
    <scope>NUCLEOTIDE SEQUENCE</scope>
</reference>
<dbReference type="Pfam" id="PF00892">
    <property type="entry name" value="EamA"/>
    <property type="match status" value="2"/>
</dbReference>
<keyword evidence="5 6" id="KW-0472">Membrane</keyword>
<organism evidence="8">
    <name type="scientific">bioreactor metagenome</name>
    <dbReference type="NCBI Taxonomy" id="1076179"/>
    <lineage>
        <taxon>unclassified sequences</taxon>
        <taxon>metagenomes</taxon>
        <taxon>ecological metagenomes</taxon>
    </lineage>
</organism>
<feature type="transmembrane region" description="Helical" evidence="6">
    <location>
        <begin position="213"/>
        <end position="231"/>
    </location>
</feature>
<proteinExistence type="predicted"/>
<evidence type="ECO:0000259" key="7">
    <source>
        <dbReference type="Pfam" id="PF00892"/>
    </source>
</evidence>
<dbReference type="InterPro" id="IPR000620">
    <property type="entry name" value="EamA_dom"/>
</dbReference>
<evidence type="ECO:0000313" key="8">
    <source>
        <dbReference type="EMBL" id="MPM44655.1"/>
    </source>
</evidence>
<evidence type="ECO:0000256" key="3">
    <source>
        <dbReference type="ARBA" id="ARBA00022692"/>
    </source>
</evidence>
<feature type="domain" description="EamA" evidence="7">
    <location>
        <begin position="9"/>
        <end position="142"/>
    </location>
</feature>
<protein>
    <recommendedName>
        <fullName evidence="7">EamA domain-containing protein</fullName>
    </recommendedName>
</protein>
<evidence type="ECO:0000256" key="5">
    <source>
        <dbReference type="ARBA" id="ARBA00023136"/>
    </source>
</evidence>
<dbReference type="SUPFAM" id="SSF103481">
    <property type="entry name" value="Multidrug resistance efflux transporter EmrE"/>
    <property type="match status" value="2"/>
</dbReference>